<evidence type="ECO:0000313" key="3">
    <source>
        <dbReference type="Proteomes" id="UP001292252"/>
    </source>
</evidence>
<dbReference type="CDD" id="cd11586">
    <property type="entry name" value="VbhA_like"/>
    <property type="match status" value="1"/>
</dbReference>
<dbReference type="Pfam" id="PF18495">
    <property type="entry name" value="VbhA"/>
    <property type="match status" value="1"/>
</dbReference>
<comment type="caution">
    <text evidence="2">The sequence shown here is derived from an EMBL/GenBank/DDBJ whole genome shotgun (WGS) entry which is preliminary data.</text>
</comment>
<dbReference type="Proteomes" id="UP001292252">
    <property type="component" value="Unassembled WGS sequence"/>
</dbReference>
<accession>A0AAW9JE62</accession>
<dbReference type="Gene3D" id="1.10.8.1050">
    <property type="entry name" value="Antitoxin VbhA-like"/>
    <property type="match status" value="1"/>
</dbReference>
<dbReference type="AlphaFoldDB" id="A0AAW9JE62"/>
<organism evidence="2 3">
    <name type="scientific">Bacillus thuringiensis</name>
    <dbReference type="NCBI Taxonomy" id="1428"/>
    <lineage>
        <taxon>Bacteria</taxon>
        <taxon>Bacillati</taxon>
        <taxon>Bacillota</taxon>
        <taxon>Bacilli</taxon>
        <taxon>Bacillales</taxon>
        <taxon>Bacillaceae</taxon>
        <taxon>Bacillus</taxon>
        <taxon>Bacillus cereus group</taxon>
    </lineage>
</organism>
<dbReference type="EMBL" id="JAXOTW010000020">
    <property type="protein sequence ID" value="MDZ5479632.1"/>
    <property type="molecule type" value="Genomic_DNA"/>
</dbReference>
<evidence type="ECO:0000313" key="2">
    <source>
        <dbReference type="EMBL" id="MDZ5479632.1"/>
    </source>
</evidence>
<feature type="domain" description="Antitoxin VbhA" evidence="1">
    <location>
        <begin position="10"/>
        <end position="51"/>
    </location>
</feature>
<dbReference type="InterPro" id="IPR041535">
    <property type="entry name" value="VbhA"/>
</dbReference>
<sequence length="58" mass="6630">MFKNEEELQKAFEAAKATLAIEGLTVTKEMEKVIKDKLRGKITMEELIHLADAIARRK</sequence>
<dbReference type="InterPro" id="IPR033788">
    <property type="entry name" value="VbhA-like"/>
</dbReference>
<dbReference type="InterPro" id="IPR043038">
    <property type="entry name" value="VbhA_sf"/>
</dbReference>
<gene>
    <name evidence="2" type="ORF">U2F49_25860</name>
</gene>
<name>A0AAW9JE62_BACTU</name>
<dbReference type="RefSeq" id="WP_194841805.1">
    <property type="nucleotide sequence ID" value="NZ_JAXOTW010000020.1"/>
</dbReference>
<proteinExistence type="predicted"/>
<reference evidence="2" key="1">
    <citation type="submission" date="2023-12" db="EMBL/GenBank/DDBJ databases">
        <title>Genome sequence of Bacillus thuringiensis strain SS10.</title>
        <authorList>
            <person name="Rouis S."/>
        </authorList>
    </citation>
    <scope>NUCLEOTIDE SEQUENCE</scope>
    <source>
        <strain evidence="2">SS10</strain>
    </source>
</reference>
<protein>
    <submittedName>
        <fullName evidence="2">Antitoxin VbhA family protein</fullName>
    </submittedName>
</protein>
<evidence type="ECO:0000259" key="1">
    <source>
        <dbReference type="Pfam" id="PF18495"/>
    </source>
</evidence>